<name>H2ZKE0_CIOSA</name>
<dbReference type="InParanoid" id="H2ZKE0"/>
<dbReference type="Ensembl" id="ENSCSAVT00000018253.1">
    <property type="protein sequence ID" value="ENSCSAVP00000018056.1"/>
    <property type="gene ID" value="ENSCSAVG00000010627.1"/>
</dbReference>
<evidence type="ECO:0000313" key="3">
    <source>
        <dbReference type="Proteomes" id="UP000007875"/>
    </source>
</evidence>
<dbReference type="OMA" id="TCQNGDE"/>
<feature type="region of interest" description="Disordered" evidence="1">
    <location>
        <begin position="81"/>
        <end position="152"/>
    </location>
</feature>
<reference evidence="2" key="3">
    <citation type="submission" date="2025-09" db="UniProtKB">
        <authorList>
            <consortium name="Ensembl"/>
        </authorList>
    </citation>
    <scope>IDENTIFICATION</scope>
</reference>
<keyword evidence="3" id="KW-1185">Reference proteome</keyword>
<feature type="compositionally biased region" description="Polar residues" evidence="1">
    <location>
        <begin position="99"/>
        <end position="146"/>
    </location>
</feature>
<reference evidence="2" key="2">
    <citation type="submission" date="2025-08" db="UniProtKB">
        <authorList>
            <consortium name="Ensembl"/>
        </authorList>
    </citation>
    <scope>IDENTIFICATION</scope>
</reference>
<dbReference type="HOGENOM" id="CLU_1726405_0_0_1"/>
<reference evidence="3" key="1">
    <citation type="submission" date="2003-08" db="EMBL/GenBank/DDBJ databases">
        <authorList>
            <person name="Birren B."/>
            <person name="Nusbaum C."/>
            <person name="Abebe A."/>
            <person name="Abouelleil A."/>
            <person name="Adekoya E."/>
            <person name="Ait-zahra M."/>
            <person name="Allen N."/>
            <person name="Allen T."/>
            <person name="An P."/>
            <person name="Anderson M."/>
            <person name="Anderson S."/>
            <person name="Arachchi H."/>
            <person name="Armbruster J."/>
            <person name="Bachantsang P."/>
            <person name="Baldwin J."/>
            <person name="Barry A."/>
            <person name="Bayul T."/>
            <person name="Blitshsteyn B."/>
            <person name="Bloom T."/>
            <person name="Blye J."/>
            <person name="Boguslavskiy L."/>
            <person name="Borowsky M."/>
            <person name="Boukhgalter B."/>
            <person name="Brunache A."/>
            <person name="Butler J."/>
            <person name="Calixte N."/>
            <person name="Calvo S."/>
            <person name="Camarata J."/>
            <person name="Campo K."/>
            <person name="Chang J."/>
            <person name="Cheshatsang Y."/>
            <person name="Citroen M."/>
            <person name="Collymore A."/>
            <person name="Considine T."/>
            <person name="Cook A."/>
            <person name="Cooke P."/>
            <person name="Corum B."/>
            <person name="Cuomo C."/>
            <person name="David R."/>
            <person name="Dawoe T."/>
            <person name="Degray S."/>
            <person name="Dodge S."/>
            <person name="Dooley K."/>
            <person name="Dorje P."/>
            <person name="Dorjee K."/>
            <person name="Dorris L."/>
            <person name="Duffey N."/>
            <person name="Dupes A."/>
            <person name="Elkins T."/>
            <person name="Engels R."/>
            <person name="Erickson J."/>
            <person name="Farina A."/>
            <person name="Faro S."/>
            <person name="Ferreira P."/>
            <person name="Fischer H."/>
            <person name="Fitzgerald M."/>
            <person name="Foley K."/>
            <person name="Gage D."/>
            <person name="Galagan J."/>
            <person name="Gearin G."/>
            <person name="Gnerre S."/>
            <person name="Gnirke A."/>
            <person name="Goyette A."/>
            <person name="Graham J."/>
            <person name="Grandbois E."/>
            <person name="Gyaltsen K."/>
            <person name="Hafez N."/>
            <person name="Hagopian D."/>
            <person name="Hagos B."/>
            <person name="Hall J."/>
            <person name="Hatcher B."/>
            <person name="Heller A."/>
            <person name="Higgins H."/>
            <person name="Honan T."/>
            <person name="Horn A."/>
            <person name="Houde N."/>
            <person name="Hughes L."/>
            <person name="Hulme W."/>
            <person name="Husby E."/>
            <person name="Iliev I."/>
            <person name="Jaffe D."/>
            <person name="Jones C."/>
            <person name="Kamal M."/>
            <person name="Kamat A."/>
            <person name="Kamvysselis M."/>
            <person name="Karlsson E."/>
            <person name="Kells C."/>
            <person name="Kieu A."/>
            <person name="Kisner P."/>
            <person name="Kodira C."/>
            <person name="Kulbokas E."/>
            <person name="Labutti K."/>
            <person name="Lama D."/>
            <person name="Landers T."/>
            <person name="Leger J."/>
            <person name="Levine S."/>
            <person name="Lewis D."/>
            <person name="Lewis T."/>
            <person name="Lindblad-toh K."/>
            <person name="Liu X."/>
            <person name="Lokyitsang T."/>
            <person name="Lokyitsang Y."/>
            <person name="Lucien O."/>
            <person name="Lui A."/>
            <person name="Ma L.J."/>
            <person name="Mabbitt R."/>
            <person name="Macdonald J."/>
            <person name="Maclean C."/>
            <person name="Major J."/>
            <person name="Manning J."/>
            <person name="Marabella R."/>
            <person name="Maru K."/>
            <person name="Matthews C."/>
            <person name="Mauceli E."/>
            <person name="Mccarthy M."/>
            <person name="Mcdonough S."/>
            <person name="Mcghee T."/>
            <person name="Meldrim J."/>
            <person name="Meneus L."/>
            <person name="Mesirov J."/>
            <person name="Mihalev A."/>
            <person name="Mihova T."/>
            <person name="Mikkelsen T."/>
            <person name="Mlenga V."/>
            <person name="Moru K."/>
            <person name="Mozes J."/>
            <person name="Mulrain L."/>
            <person name="Munson G."/>
            <person name="Naylor J."/>
            <person name="Newes C."/>
            <person name="Nguyen C."/>
            <person name="Nguyen N."/>
            <person name="Nguyen T."/>
            <person name="Nicol R."/>
            <person name="Nielsen C."/>
            <person name="Nizzari M."/>
            <person name="Norbu C."/>
            <person name="Norbu N."/>
            <person name="O'donnell P."/>
            <person name="Okoawo O."/>
            <person name="O'leary S."/>
            <person name="Omotosho B."/>
            <person name="O'neill K."/>
            <person name="Osman S."/>
            <person name="Parker S."/>
            <person name="Perrin D."/>
            <person name="Phunkhang P."/>
            <person name="Piqani B."/>
            <person name="Purcell S."/>
            <person name="Rachupka T."/>
            <person name="Ramasamy U."/>
            <person name="Rameau R."/>
            <person name="Ray V."/>
            <person name="Raymond C."/>
            <person name="Retta R."/>
            <person name="Richardson S."/>
            <person name="Rise C."/>
            <person name="Rodriguez J."/>
            <person name="Rogers J."/>
            <person name="Rogov P."/>
            <person name="Rutman M."/>
            <person name="Schupbach R."/>
            <person name="Seaman C."/>
            <person name="Settipalli S."/>
            <person name="Sharpe T."/>
            <person name="Sheridan J."/>
            <person name="Sherpa N."/>
            <person name="Shi J."/>
            <person name="Smirnov S."/>
            <person name="Smith C."/>
            <person name="Sougnez C."/>
            <person name="Spencer B."/>
            <person name="Stalker J."/>
            <person name="Stange-thomann N."/>
            <person name="Stavropoulos S."/>
            <person name="Stetson K."/>
            <person name="Stone C."/>
            <person name="Stone S."/>
            <person name="Stubbs M."/>
            <person name="Talamas J."/>
            <person name="Tchuinga P."/>
            <person name="Tenzing P."/>
            <person name="Tesfaye S."/>
            <person name="Theodore J."/>
            <person name="Thoulutsang Y."/>
            <person name="Topham K."/>
            <person name="Towey S."/>
            <person name="Tsamla T."/>
            <person name="Tsomo N."/>
            <person name="Vallee D."/>
            <person name="Vassiliev H."/>
            <person name="Venkataraman V."/>
            <person name="Vinson J."/>
            <person name="Vo A."/>
            <person name="Wade C."/>
            <person name="Wang S."/>
            <person name="Wangchuk T."/>
            <person name="Wangdi T."/>
            <person name="Whittaker C."/>
            <person name="Wilkinson J."/>
            <person name="Wu Y."/>
            <person name="Wyman D."/>
            <person name="Yadav S."/>
            <person name="Yang S."/>
            <person name="Yang X."/>
            <person name="Yeager S."/>
            <person name="Yee E."/>
            <person name="Young G."/>
            <person name="Zainoun J."/>
            <person name="Zembeck L."/>
            <person name="Zimmer A."/>
            <person name="Zody M."/>
            <person name="Lander E."/>
        </authorList>
    </citation>
    <scope>NUCLEOTIDE SEQUENCE [LARGE SCALE GENOMIC DNA]</scope>
</reference>
<sequence>MKPTCQNGDEKYWLQVQMQHGIPWNSGKPAKPRLKRKEPKSMLKSKLVKEAEKLFPLSSTPDDPIKAKTPYGVMKSMVPIKDNSNLFPAPKIRDELSSKAPSDTPNPISLTNTDRNKASNDQFLISQDMFPSNSGPPSRSPTTQSPVKPASR</sequence>
<dbReference type="AlphaFoldDB" id="H2ZKE0"/>
<accession>H2ZKE0</accession>
<dbReference type="Proteomes" id="UP000007875">
    <property type="component" value="Unassembled WGS sequence"/>
</dbReference>
<dbReference type="GeneTree" id="ENSGT00530000067635"/>
<evidence type="ECO:0000313" key="2">
    <source>
        <dbReference type="Ensembl" id="ENSCSAVP00000018056.1"/>
    </source>
</evidence>
<protein>
    <submittedName>
        <fullName evidence="2">Uncharacterized protein</fullName>
    </submittedName>
</protein>
<feature type="region of interest" description="Disordered" evidence="1">
    <location>
        <begin position="22"/>
        <end position="41"/>
    </location>
</feature>
<organism evidence="2 3">
    <name type="scientific">Ciona savignyi</name>
    <name type="common">Pacific transparent sea squirt</name>
    <dbReference type="NCBI Taxonomy" id="51511"/>
    <lineage>
        <taxon>Eukaryota</taxon>
        <taxon>Metazoa</taxon>
        <taxon>Chordata</taxon>
        <taxon>Tunicata</taxon>
        <taxon>Ascidiacea</taxon>
        <taxon>Phlebobranchia</taxon>
        <taxon>Cionidae</taxon>
        <taxon>Ciona</taxon>
    </lineage>
</organism>
<evidence type="ECO:0000256" key="1">
    <source>
        <dbReference type="SAM" id="MobiDB-lite"/>
    </source>
</evidence>
<proteinExistence type="predicted"/>